<protein>
    <recommendedName>
        <fullName evidence="3">Methyltransferase</fullName>
    </recommendedName>
</protein>
<accession>A0A8H3DQY8</accession>
<dbReference type="PANTHER" id="PTHR14614">
    <property type="entry name" value="HEPATOCELLULAR CARCINOMA-ASSOCIATED ANTIGEN"/>
    <property type="match status" value="1"/>
</dbReference>
<dbReference type="AlphaFoldDB" id="A0A8H3DQY8"/>
<organism evidence="1 2">
    <name type="scientific">Rhizoctonia solani</name>
    <dbReference type="NCBI Taxonomy" id="456999"/>
    <lineage>
        <taxon>Eukaryota</taxon>
        <taxon>Fungi</taxon>
        <taxon>Dikarya</taxon>
        <taxon>Basidiomycota</taxon>
        <taxon>Agaricomycotina</taxon>
        <taxon>Agaricomycetes</taxon>
        <taxon>Cantharellales</taxon>
        <taxon>Ceratobasidiaceae</taxon>
        <taxon>Rhizoctonia</taxon>
    </lineage>
</organism>
<dbReference type="Gene3D" id="3.40.50.150">
    <property type="entry name" value="Vaccinia Virus protein VP39"/>
    <property type="match status" value="1"/>
</dbReference>
<sequence length="324" mass="35621">MGDPNFPSNLAIRPSLPASDQKSGINLHFDQKTGIETYGIAGRVWEAAYALATYTTPPTEGSKLDSTDDSNNRDFEFDPPCSLFRADTNLTVVEVGSGTGYAGMYLAQQLNSFRQRHGAQTNLPASDAVILTDLPNVVPLLDKGLQEHVGSFGQVEVQAQALAWGDIDHAAALARRLGETGRSITHVLCSDLVYFPFLYPPLLRTLLALTSPPFCRDSSSEVIIGYKIRSLAKESPLWQVFGTWFTFEAVLARPKKGRDEKQESWTRFGQTDDSLIFVATRRPESLEWEVPVLDGQLMSGYGPSPPMLDDTFESLLMLGIADDV</sequence>
<dbReference type="GO" id="GO:0005829">
    <property type="term" value="C:cytosol"/>
    <property type="evidence" value="ECO:0007669"/>
    <property type="project" value="TreeGrafter"/>
</dbReference>
<evidence type="ECO:0000313" key="1">
    <source>
        <dbReference type="EMBL" id="CAE6535047.1"/>
    </source>
</evidence>
<dbReference type="EMBL" id="CAJMXA010004120">
    <property type="protein sequence ID" value="CAE6535047.1"/>
    <property type="molecule type" value="Genomic_DNA"/>
</dbReference>
<dbReference type="Proteomes" id="UP000663853">
    <property type="component" value="Unassembled WGS sequence"/>
</dbReference>
<proteinExistence type="predicted"/>
<reference evidence="1" key="1">
    <citation type="submission" date="2021-01" db="EMBL/GenBank/DDBJ databases">
        <authorList>
            <person name="Kaushik A."/>
        </authorList>
    </citation>
    <scope>NUCLEOTIDE SEQUENCE</scope>
    <source>
        <strain evidence="1">AG6-10EEA</strain>
    </source>
</reference>
<comment type="caution">
    <text evidence="1">The sequence shown here is derived from an EMBL/GenBank/DDBJ whole genome shotgun (WGS) entry which is preliminary data.</text>
</comment>
<evidence type="ECO:0008006" key="3">
    <source>
        <dbReference type="Google" id="ProtNLM"/>
    </source>
</evidence>
<dbReference type="GO" id="GO:0032991">
    <property type="term" value="C:protein-containing complex"/>
    <property type="evidence" value="ECO:0007669"/>
    <property type="project" value="TreeGrafter"/>
</dbReference>
<dbReference type="Pfam" id="PF10294">
    <property type="entry name" value="Methyltransf_16"/>
    <property type="match status" value="1"/>
</dbReference>
<dbReference type="InterPro" id="IPR019410">
    <property type="entry name" value="Methyltransf_16"/>
</dbReference>
<evidence type="ECO:0000313" key="2">
    <source>
        <dbReference type="Proteomes" id="UP000663853"/>
    </source>
</evidence>
<gene>
    <name evidence="1" type="ORF">RDB_LOCUS176417</name>
</gene>
<dbReference type="InterPro" id="IPR029063">
    <property type="entry name" value="SAM-dependent_MTases_sf"/>
</dbReference>
<dbReference type="GO" id="GO:0008757">
    <property type="term" value="F:S-adenosylmethionine-dependent methyltransferase activity"/>
    <property type="evidence" value="ECO:0007669"/>
    <property type="project" value="UniProtKB-ARBA"/>
</dbReference>
<name>A0A8H3DQY8_9AGAM</name>
<dbReference type="PANTHER" id="PTHR14614:SF161">
    <property type="match status" value="1"/>
</dbReference>